<evidence type="ECO:0000256" key="1">
    <source>
        <dbReference type="ARBA" id="ARBA00023125"/>
    </source>
</evidence>
<dbReference type="CDD" id="cd00093">
    <property type="entry name" value="HTH_XRE"/>
    <property type="match status" value="1"/>
</dbReference>
<dbReference type="AlphaFoldDB" id="A0A7J5U1S3"/>
<accession>A0A7J5U1S3</accession>
<keyword evidence="5" id="KW-1185">Reference proteome</keyword>
<dbReference type="SMART" id="SM00530">
    <property type="entry name" value="HTH_XRE"/>
    <property type="match status" value="1"/>
</dbReference>
<dbReference type="GO" id="GO:0005829">
    <property type="term" value="C:cytosol"/>
    <property type="evidence" value="ECO:0007669"/>
    <property type="project" value="TreeGrafter"/>
</dbReference>
<proteinExistence type="predicted"/>
<evidence type="ECO:0000259" key="3">
    <source>
        <dbReference type="PROSITE" id="PS50943"/>
    </source>
</evidence>
<evidence type="ECO:0000256" key="2">
    <source>
        <dbReference type="SAM" id="Coils"/>
    </source>
</evidence>
<dbReference type="SUPFAM" id="SSF47413">
    <property type="entry name" value="lambda repressor-like DNA-binding domains"/>
    <property type="match status" value="1"/>
</dbReference>
<dbReference type="EMBL" id="WELI01000002">
    <property type="protein sequence ID" value="KAB7731621.1"/>
    <property type="molecule type" value="Genomic_DNA"/>
</dbReference>
<organism evidence="4 5">
    <name type="scientific">Rudanella paleaurantiibacter</name>
    <dbReference type="NCBI Taxonomy" id="2614655"/>
    <lineage>
        <taxon>Bacteria</taxon>
        <taxon>Pseudomonadati</taxon>
        <taxon>Bacteroidota</taxon>
        <taxon>Cytophagia</taxon>
        <taxon>Cytophagales</taxon>
        <taxon>Cytophagaceae</taxon>
        <taxon>Rudanella</taxon>
    </lineage>
</organism>
<dbReference type="PANTHER" id="PTHR46797:SF1">
    <property type="entry name" value="METHYLPHOSPHONATE SYNTHASE"/>
    <property type="match status" value="1"/>
</dbReference>
<dbReference type="RefSeq" id="WP_152123233.1">
    <property type="nucleotide sequence ID" value="NZ_WELI01000002.1"/>
</dbReference>
<feature type="domain" description="HTH cro/C1-type" evidence="3">
    <location>
        <begin position="7"/>
        <end position="61"/>
    </location>
</feature>
<reference evidence="4 5" key="1">
    <citation type="submission" date="2019-10" db="EMBL/GenBank/DDBJ databases">
        <title>Rudanella paleaurantiibacter sp. nov., isolated from sludge.</title>
        <authorList>
            <person name="Xu S.Q."/>
        </authorList>
    </citation>
    <scope>NUCLEOTIDE SEQUENCE [LARGE SCALE GENOMIC DNA]</scope>
    <source>
        <strain evidence="4 5">HX-22-17</strain>
    </source>
</reference>
<dbReference type="GO" id="GO:0003677">
    <property type="term" value="F:DNA binding"/>
    <property type="evidence" value="ECO:0007669"/>
    <property type="project" value="UniProtKB-KW"/>
</dbReference>
<sequence>MHTGEKIRKLRELKDMKQDIMADRLGISRPAYSDIERGKTQVSNARLKQIADILEVKPEDILSFGEKVANFFEQCNGAVDINTGQQINHFDQRELQYQLEKAQLEMDKLRLEAEKYKAERDKAELEAQLLRNRAA</sequence>
<comment type="caution">
    <text evidence="4">The sequence shown here is derived from an EMBL/GenBank/DDBJ whole genome shotgun (WGS) entry which is preliminary data.</text>
</comment>
<dbReference type="InterPro" id="IPR010982">
    <property type="entry name" value="Lambda_DNA-bd_dom_sf"/>
</dbReference>
<dbReference type="PROSITE" id="PS50943">
    <property type="entry name" value="HTH_CROC1"/>
    <property type="match status" value="1"/>
</dbReference>
<keyword evidence="1" id="KW-0238">DNA-binding</keyword>
<dbReference type="Pfam" id="PF01381">
    <property type="entry name" value="HTH_3"/>
    <property type="match status" value="1"/>
</dbReference>
<gene>
    <name evidence="4" type="ORF">F5984_05155</name>
</gene>
<feature type="coiled-coil region" evidence="2">
    <location>
        <begin position="92"/>
        <end position="133"/>
    </location>
</feature>
<dbReference type="InterPro" id="IPR001387">
    <property type="entry name" value="Cro/C1-type_HTH"/>
</dbReference>
<evidence type="ECO:0000313" key="4">
    <source>
        <dbReference type="EMBL" id="KAB7731621.1"/>
    </source>
</evidence>
<dbReference type="InterPro" id="IPR050807">
    <property type="entry name" value="TransReg_Diox_bact_type"/>
</dbReference>
<dbReference type="GO" id="GO:0003700">
    <property type="term" value="F:DNA-binding transcription factor activity"/>
    <property type="evidence" value="ECO:0007669"/>
    <property type="project" value="TreeGrafter"/>
</dbReference>
<keyword evidence="2" id="KW-0175">Coiled coil</keyword>
<dbReference type="Proteomes" id="UP000488299">
    <property type="component" value="Unassembled WGS sequence"/>
</dbReference>
<protein>
    <submittedName>
        <fullName evidence="4">Helix-turn-helix domain-containing protein</fullName>
    </submittedName>
</protein>
<evidence type="ECO:0000313" key="5">
    <source>
        <dbReference type="Proteomes" id="UP000488299"/>
    </source>
</evidence>
<dbReference type="Gene3D" id="1.10.260.40">
    <property type="entry name" value="lambda repressor-like DNA-binding domains"/>
    <property type="match status" value="1"/>
</dbReference>
<dbReference type="PANTHER" id="PTHR46797">
    <property type="entry name" value="HTH-TYPE TRANSCRIPTIONAL REGULATOR"/>
    <property type="match status" value="1"/>
</dbReference>
<name>A0A7J5U1S3_9BACT</name>